<dbReference type="EMBL" id="SDIL01000011">
    <property type="protein sequence ID" value="RXK41194.1"/>
    <property type="molecule type" value="Genomic_DNA"/>
</dbReference>
<feature type="transmembrane region" description="Helical" evidence="5">
    <location>
        <begin position="94"/>
        <end position="113"/>
    </location>
</feature>
<evidence type="ECO:0000256" key="1">
    <source>
        <dbReference type="ARBA" id="ARBA00004141"/>
    </source>
</evidence>
<dbReference type="InParanoid" id="A0A4Q1BT10"/>
<dbReference type="InterPro" id="IPR051380">
    <property type="entry name" value="pH-response_reg_palI/RIM9"/>
</dbReference>
<comment type="caution">
    <text evidence="6">The sequence shown here is derived from an EMBL/GenBank/DDBJ whole genome shotgun (WGS) entry which is preliminary data.</text>
</comment>
<dbReference type="PANTHER" id="PTHR28013:SF3">
    <property type="entry name" value="PROTEIN DCV1-RELATED"/>
    <property type="match status" value="1"/>
</dbReference>
<dbReference type="OrthoDB" id="2354757at2759"/>
<sequence>MSLGHLLSCFLLFAATVLLLIATLTAPIWHTVGFLTVRNAGVKSVFGTFGYCLSGGPNDGCSNTALGYDIASISGAVSDYTYINNHLDDVTKALILHPIACGLSTITFLTTLISHRTSFLISSFFSISTFIVTFVVMIIDFVLFGMIKYEIRHNTTGTADYSTGVWLVLSSTIVLFFSTFILIFEFFLGRRKKATEREMRSKSEMYITPVTSIGTGSVYDENRNGMGYDHGSIISERGITEPEPAVISDNGRWYNIRKQRVV</sequence>
<reference evidence="6 7" key="1">
    <citation type="submission" date="2016-06" db="EMBL/GenBank/DDBJ databases">
        <title>Evolution of pathogenesis and genome organization in the Tremellales.</title>
        <authorList>
            <person name="Cuomo C."/>
            <person name="Litvintseva A."/>
            <person name="Heitman J."/>
            <person name="Chen Y."/>
            <person name="Sun S."/>
            <person name="Springer D."/>
            <person name="Dromer F."/>
            <person name="Young S."/>
            <person name="Zeng Q."/>
            <person name="Chapman S."/>
            <person name="Gujja S."/>
            <person name="Saif S."/>
            <person name="Birren B."/>
        </authorList>
    </citation>
    <scope>NUCLEOTIDE SEQUENCE [LARGE SCALE GENOMIC DNA]</scope>
    <source>
        <strain evidence="6 7">ATCC 28783</strain>
    </source>
</reference>
<dbReference type="Pfam" id="PF06687">
    <property type="entry name" value="SUR7"/>
    <property type="match status" value="1"/>
</dbReference>
<keyword evidence="7" id="KW-1185">Reference proteome</keyword>
<keyword evidence="3 5" id="KW-1133">Transmembrane helix</keyword>
<evidence type="ECO:0000256" key="4">
    <source>
        <dbReference type="ARBA" id="ARBA00023136"/>
    </source>
</evidence>
<accession>A0A4Q1BT10</accession>
<dbReference type="GO" id="GO:0032153">
    <property type="term" value="C:cell division site"/>
    <property type="evidence" value="ECO:0007669"/>
    <property type="project" value="TreeGrafter"/>
</dbReference>
<feature type="transmembrane region" description="Helical" evidence="5">
    <location>
        <begin position="164"/>
        <end position="188"/>
    </location>
</feature>
<dbReference type="GO" id="GO:0035838">
    <property type="term" value="C:growing cell tip"/>
    <property type="evidence" value="ECO:0007669"/>
    <property type="project" value="TreeGrafter"/>
</dbReference>
<evidence type="ECO:0000256" key="2">
    <source>
        <dbReference type="ARBA" id="ARBA00022692"/>
    </source>
</evidence>
<evidence type="ECO:0000256" key="3">
    <source>
        <dbReference type="ARBA" id="ARBA00022989"/>
    </source>
</evidence>
<evidence type="ECO:0000313" key="7">
    <source>
        <dbReference type="Proteomes" id="UP000289152"/>
    </source>
</evidence>
<comment type="subcellular location">
    <subcellularLocation>
        <location evidence="1">Membrane</location>
        <topology evidence="1">Multi-pass membrane protein</topology>
    </subcellularLocation>
</comment>
<proteinExistence type="predicted"/>
<feature type="transmembrane region" description="Helical" evidence="5">
    <location>
        <begin position="120"/>
        <end position="144"/>
    </location>
</feature>
<keyword evidence="2 5" id="KW-0812">Transmembrane</keyword>
<dbReference type="Proteomes" id="UP000289152">
    <property type="component" value="Unassembled WGS sequence"/>
</dbReference>
<gene>
    <name evidence="6" type="ORF">M231_01599</name>
</gene>
<name>A0A4Q1BT10_TREME</name>
<evidence type="ECO:0000256" key="5">
    <source>
        <dbReference type="SAM" id="Phobius"/>
    </source>
</evidence>
<dbReference type="AlphaFoldDB" id="A0A4Q1BT10"/>
<organism evidence="6 7">
    <name type="scientific">Tremella mesenterica</name>
    <name type="common">Jelly fungus</name>
    <dbReference type="NCBI Taxonomy" id="5217"/>
    <lineage>
        <taxon>Eukaryota</taxon>
        <taxon>Fungi</taxon>
        <taxon>Dikarya</taxon>
        <taxon>Basidiomycota</taxon>
        <taxon>Agaricomycotina</taxon>
        <taxon>Tremellomycetes</taxon>
        <taxon>Tremellales</taxon>
        <taxon>Tremellaceae</taxon>
        <taxon>Tremella</taxon>
    </lineage>
</organism>
<protein>
    <recommendedName>
        <fullName evidence="8">Pali-domain-containing protein</fullName>
    </recommendedName>
</protein>
<keyword evidence="4 5" id="KW-0472">Membrane</keyword>
<dbReference type="PANTHER" id="PTHR28013">
    <property type="entry name" value="PROTEIN DCV1-RELATED"/>
    <property type="match status" value="1"/>
</dbReference>
<dbReference type="InterPro" id="IPR009571">
    <property type="entry name" value="SUR7/Rim9-like_fungi"/>
</dbReference>
<dbReference type="GO" id="GO:0005886">
    <property type="term" value="C:plasma membrane"/>
    <property type="evidence" value="ECO:0007669"/>
    <property type="project" value="InterPro"/>
</dbReference>
<dbReference type="VEuPathDB" id="FungiDB:TREMEDRAFT_24992"/>
<evidence type="ECO:0008006" key="8">
    <source>
        <dbReference type="Google" id="ProtNLM"/>
    </source>
</evidence>
<evidence type="ECO:0000313" key="6">
    <source>
        <dbReference type="EMBL" id="RXK41194.1"/>
    </source>
</evidence>